<keyword evidence="4" id="KW-0597">Phosphoprotein</keyword>
<dbReference type="PROSITE" id="PS00018">
    <property type="entry name" value="EF_HAND_1"/>
    <property type="match status" value="1"/>
</dbReference>
<dbReference type="GO" id="GO:0055038">
    <property type="term" value="C:recycling endosome membrane"/>
    <property type="evidence" value="ECO:0007669"/>
    <property type="project" value="UniProtKB-SubCell"/>
</dbReference>
<dbReference type="InterPro" id="IPR040990">
    <property type="entry name" value="DUF5600"/>
</dbReference>
<dbReference type="InterPro" id="IPR031692">
    <property type="entry name" value="EHD_N"/>
</dbReference>
<comment type="subcellular location">
    <subcellularLocation>
        <location evidence="2">Cell membrane</location>
        <topology evidence="2">Peripheral membrane protein</topology>
        <orientation evidence="2">Cytoplasmic side</orientation>
    </subcellularLocation>
    <subcellularLocation>
        <location evidence="1">Endosome membrane</location>
        <topology evidence="1">Peripheral membrane protein</topology>
        <orientation evidence="1">Cytoplasmic side</orientation>
    </subcellularLocation>
</comment>
<keyword evidence="7" id="KW-0967">Endosome</keyword>
<protein>
    <recommendedName>
        <fullName evidence="17">Calmodulin</fullName>
    </recommendedName>
</protein>
<evidence type="ECO:0000256" key="11">
    <source>
        <dbReference type="SAM" id="MobiDB-lite"/>
    </source>
</evidence>
<dbReference type="PROSITE" id="PS50222">
    <property type="entry name" value="EF_HAND_2"/>
    <property type="match status" value="1"/>
</dbReference>
<dbReference type="GO" id="GO:0005886">
    <property type="term" value="C:plasma membrane"/>
    <property type="evidence" value="ECO:0007669"/>
    <property type="project" value="UniProtKB-SubCell"/>
</dbReference>
<dbReference type="EMBL" id="CAJNNV010026762">
    <property type="protein sequence ID" value="CAE8618948.1"/>
    <property type="molecule type" value="Genomic_DNA"/>
</dbReference>
<dbReference type="InterPro" id="IPR027417">
    <property type="entry name" value="P-loop_NTPase"/>
</dbReference>
<dbReference type="CDD" id="cd00052">
    <property type="entry name" value="EH"/>
    <property type="match status" value="1"/>
</dbReference>
<dbReference type="Pfam" id="PF16880">
    <property type="entry name" value="EHD_N"/>
    <property type="match status" value="1"/>
</dbReference>
<keyword evidence="9" id="KW-0067">ATP-binding</keyword>
<evidence type="ECO:0000313" key="15">
    <source>
        <dbReference type="EMBL" id="CAE8618948.1"/>
    </source>
</evidence>
<feature type="domain" description="EF-hand" evidence="13">
    <location>
        <begin position="479"/>
        <end position="514"/>
    </location>
</feature>
<keyword evidence="16" id="KW-1185">Reference proteome</keyword>
<keyword evidence="5" id="KW-0479">Metal-binding</keyword>
<evidence type="ECO:0000256" key="3">
    <source>
        <dbReference type="ARBA" id="ARBA00022475"/>
    </source>
</evidence>
<dbReference type="Gene3D" id="1.10.268.20">
    <property type="match status" value="1"/>
</dbReference>
<accession>A0A813FY23</accession>
<evidence type="ECO:0000256" key="1">
    <source>
        <dbReference type="ARBA" id="ARBA00004125"/>
    </source>
</evidence>
<dbReference type="AlphaFoldDB" id="A0A813FY23"/>
<dbReference type="InterPro" id="IPR018247">
    <property type="entry name" value="EF_Hand_1_Ca_BS"/>
</dbReference>
<dbReference type="SMART" id="SM00027">
    <property type="entry name" value="EH"/>
    <property type="match status" value="1"/>
</dbReference>
<sequence length="534" mass="59788">MLEWLGDDAQSSKACSSKAHGSSVTEGLADLYRSKLLPVEKDHLFHQFYSPELTDADFASAPMVLLMGQYSTGKSTFIRHLLQRDYPGLRIGPEPTTDKFVCVMHGDSDTTLPGNALVVDNELPFTQLSHFGNAFLSRLECAKLSSPVLEGLTLIDTPGVLSGEKQRIKRGYEFEAVVKWFSDRVDMILLLFDVSKLDISDEFRRVILACSGNDHKISILLNKADGVSTQQLMRCYGALMWSLGKVIDTPEVSRVYVGSFWDEPLKNENLRELFEKEENDLYTRIAQLPRTASVRKVNDLIKRARLAKVHAILLDYFYSHMPSFFGHTKEQERMITDITQIYNEISVAKGLPLGDFPDPRMMQKLLSTMDFSTFKPLNADNMKELDNLLSVDLPKLLQLIPEEQSRLGVSAAAVSQVAGAASPFAVMKENGNTEQSVYQGQWMVAPNVDEYKAEFEALEPNAGKITGQQARDKMIESHLPSNVLHRIWSLADVDKDGFLTLPEYALAMHLVHLKLEGQDVPATLPDSMLPEGLK</sequence>
<dbReference type="Pfam" id="PF12763">
    <property type="entry name" value="EH"/>
    <property type="match status" value="1"/>
</dbReference>
<dbReference type="GO" id="GO:0016197">
    <property type="term" value="P:endosomal transport"/>
    <property type="evidence" value="ECO:0007669"/>
    <property type="project" value="TreeGrafter"/>
</dbReference>
<evidence type="ECO:0000256" key="10">
    <source>
        <dbReference type="ARBA" id="ARBA00023136"/>
    </source>
</evidence>
<dbReference type="OMA" id="LMIGQYS"/>
<evidence type="ECO:0008006" key="17">
    <source>
        <dbReference type="Google" id="ProtNLM"/>
    </source>
</evidence>
<dbReference type="CDD" id="cd09913">
    <property type="entry name" value="EHD"/>
    <property type="match status" value="1"/>
</dbReference>
<dbReference type="SUPFAM" id="SSF47473">
    <property type="entry name" value="EF-hand"/>
    <property type="match status" value="1"/>
</dbReference>
<feature type="domain" description="EH" evidence="12">
    <location>
        <begin position="447"/>
        <end position="534"/>
    </location>
</feature>
<dbReference type="PROSITE" id="PS51718">
    <property type="entry name" value="G_DYNAMIN_2"/>
    <property type="match status" value="1"/>
</dbReference>
<dbReference type="PROSITE" id="PS50031">
    <property type="entry name" value="EH"/>
    <property type="match status" value="1"/>
</dbReference>
<organism evidence="15 16">
    <name type="scientific">Polarella glacialis</name>
    <name type="common">Dinoflagellate</name>
    <dbReference type="NCBI Taxonomy" id="89957"/>
    <lineage>
        <taxon>Eukaryota</taxon>
        <taxon>Sar</taxon>
        <taxon>Alveolata</taxon>
        <taxon>Dinophyceae</taxon>
        <taxon>Suessiales</taxon>
        <taxon>Suessiaceae</taxon>
        <taxon>Polarella</taxon>
    </lineage>
</organism>
<evidence type="ECO:0000256" key="5">
    <source>
        <dbReference type="ARBA" id="ARBA00022723"/>
    </source>
</evidence>
<dbReference type="InterPro" id="IPR000261">
    <property type="entry name" value="EH_dom"/>
</dbReference>
<feature type="region of interest" description="Disordered" evidence="11">
    <location>
        <begin position="1"/>
        <end position="20"/>
    </location>
</feature>
<feature type="compositionally biased region" description="Polar residues" evidence="11">
    <location>
        <begin position="9"/>
        <end position="20"/>
    </location>
</feature>
<dbReference type="GO" id="GO:0005525">
    <property type="term" value="F:GTP binding"/>
    <property type="evidence" value="ECO:0007669"/>
    <property type="project" value="InterPro"/>
</dbReference>
<dbReference type="FunFam" id="3.40.50.300:FF:000147">
    <property type="entry name" value="EH domain-containing protein 1"/>
    <property type="match status" value="1"/>
</dbReference>
<keyword evidence="8" id="KW-0106">Calcium</keyword>
<dbReference type="Gene3D" id="3.40.50.300">
    <property type="entry name" value="P-loop containing nucleotide triphosphate hydrolases"/>
    <property type="match status" value="1"/>
</dbReference>
<evidence type="ECO:0000256" key="2">
    <source>
        <dbReference type="ARBA" id="ARBA00004413"/>
    </source>
</evidence>
<evidence type="ECO:0000259" key="13">
    <source>
        <dbReference type="PROSITE" id="PS50222"/>
    </source>
</evidence>
<dbReference type="InterPro" id="IPR045063">
    <property type="entry name" value="Dynamin_N"/>
</dbReference>
<evidence type="ECO:0000256" key="4">
    <source>
        <dbReference type="ARBA" id="ARBA00022553"/>
    </source>
</evidence>
<gene>
    <name evidence="15" type="ORF">PGLA1383_LOCUS36543</name>
</gene>
<dbReference type="GO" id="GO:0005509">
    <property type="term" value="F:calcium ion binding"/>
    <property type="evidence" value="ECO:0007669"/>
    <property type="project" value="InterPro"/>
</dbReference>
<dbReference type="InterPro" id="IPR030381">
    <property type="entry name" value="G_DYNAMIN_dom"/>
</dbReference>
<dbReference type="Gene3D" id="1.10.238.10">
    <property type="entry name" value="EF-hand"/>
    <property type="match status" value="1"/>
</dbReference>
<dbReference type="SUPFAM" id="SSF52540">
    <property type="entry name" value="P-loop containing nucleoside triphosphate hydrolases"/>
    <property type="match status" value="1"/>
</dbReference>
<evidence type="ECO:0000313" key="16">
    <source>
        <dbReference type="Proteomes" id="UP000654075"/>
    </source>
</evidence>
<comment type="caution">
    <text evidence="15">The sequence shown here is derived from an EMBL/GenBank/DDBJ whole genome shotgun (WGS) entry which is preliminary data.</text>
</comment>
<dbReference type="OrthoDB" id="1716625at2759"/>
<keyword evidence="6" id="KW-0547">Nucleotide-binding</keyword>
<proteinExistence type="predicted"/>
<keyword evidence="3" id="KW-1003">Cell membrane</keyword>
<evidence type="ECO:0000259" key="12">
    <source>
        <dbReference type="PROSITE" id="PS50031"/>
    </source>
</evidence>
<dbReference type="PANTHER" id="PTHR11216:SF31">
    <property type="entry name" value="AT21416P"/>
    <property type="match status" value="1"/>
</dbReference>
<dbReference type="Pfam" id="PF00350">
    <property type="entry name" value="Dynamin_N"/>
    <property type="match status" value="1"/>
</dbReference>
<reference evidence="15" key="1">
    <citation type="submission" date="2021-02" db="EMBL/GenBank/DDBJ databases">
        <authorList>
            <person name="Dougan E. K."/>
            <person name="Rhodes N."/>
            <person name="Thang M."/>
            <person name="Chan C."/>
        </authorList>
    </citation>
    <scope>NUCLEOTIDE SEQUENCE</scope>
</reference>
<dbReference type="Pfam" id="PF18150">
    <property type="entry name" value="DUF5600"/>
    <property type="match status" value="1"/>
</dbReference>
<dbReference type="Proteomes" id="UP000654075">
    <property type="component" value="Unassembled WGS sequence"/>
</dbReference>
<evidence type="ECO:0000256" key="7">
    <source>
        <dbReference type="ARBA" id="ARBA00022753"/>
    </source>
</evidence>
<dbReference type="GO" id="GO:0005524">
    <property type="term" value="F:ATP binding"/>
    <property type="evidence" value="ECO:0007669"/>
    <property type="project" value="UniProtKB-KW"/>
</dbReference>
<dbReference type="GO" id="GO:0006897">
    <property type="term" value="P:endocytosis"/>
    <property type="evidence" value="ECO:0007669"/>
    <property type="project" value="TreeGrafter"/>
</dbReference>
<evidence type="ECO:0000256" key="6">
    <source>
        <dbReference type="ARBA" id="ARBA00022741"/>
    </source>
</evidence>
<dbReference type="PANTHER" id="PTHR11216">
    <property type="entry name" value="EH DOMAIN"/>
    <property type="match status" value="1"/>
</dbReference>
<evidence type="ECO:0000256" key="8">
    <source>
        <dbReference type="ARBA" id="ARBA00022837"/>
    </source>
</evidence>
<dbReference type="InterPro" id="IPR002048">
    <property type="entry name" value="EF_hand_dom"/>
</dbReference>
<keyword evidence="10" id="KW-0472">Membrane</keyword>
<feature type="domain" description="Dynamin-type G" evidence="14">
    <location>
        <begin position="58"/>
        <end position="290"/>
    </location>
</feature>
<dbReference type="InterPro" id="IPR011992">
    <property type="entry name" value="EF-hand-dom_pair"/>
</dbReference>
<evidence type="ECO:0000259" key="14">
    <source>
        <dbReference type="PROSITE" id="PS51718"/>
    </source>
</evidence>
<name>A0A813FY23_POLGL</name>
<evidence type="ECO:0000256" key="9">
    <source>
        <dbReference type="ARBA" id="ARBA00022840"/>
    </source>
</evidence>